<organism evidence="1 2">
    <name type="scientific">Streptomyces phage Omar</name>
    <dbReference type="NCBI Taxonomy" id="2059882"/>
    <lineage>
        <taxon>Viruses</taxon>
        <taxon>Duplodnaviria</taxon>
        <taxon>Heunggongvirae</taxon>
        <taxon>Uroviricota</taxon>
        <taxon>Caudoviricetes</taxon>
        <taxon>Arquatrovirinae</taxon>
        <taxon>Omarvirus</taxon>
        <taxon>Omarvirus omar</taxon>
    </lineage>
</organism>
<gene>
    <name evidence="1" type="ORF">SEA_OMAR_53</name>
</gene>
<sequence>MDAGSRLKTWYPGTQHASWAPECQYDVHQYCTGNADLSVHGVVYERVRCGCPCHHRKVRRVDWPAHS</sequence>
<protein>
    <submittedName>
        <fullName evidence="1">Uncharacterized protein</fullName>
    </submittedName>
</protein>
<name>A0A2H5BLQ2_9CAUD</name>
<dbReference type="EMBL" id="MG593802">
    <property type="protein sequence ID" value="AUG87237.1"/>
    <property type="molecule type" value="Genomic_DNA"/>
</dbReference>
<reference evidence="2" key="1">
    <citation type="submission" date="2017-11" db="EMBL/GenBank/DDBJ databases">
        <authorList>
            <person name="Han C.G."/>
        </authorList>
    </citation>
    <scope>NUCLEOTIDE SEQUENCE [LARGE SCALE GENOMIC DNA]</scope>
</reference>
<evidence type="ECO:0000313" key="2">
    <source>
        <dbReference type="Proteomes" id="UP000241892"/>
    </source>
</evidence>
<dbReference type="Proteomes" id="UP000241892">
    <property type="component" value="Segment"/>
</dbReference>
<keyword evidence="2" id="KW-1185">Reference proteome</keyword>
<proteinExistence type="predicted"/>
<evidence type="ECO:0000313" key="1">
    <source>
        <dbReference type="EMBL" id="AUG87237.1"/>
    </source>
</evidence>
<accession>A0A2H5BLQ2</accession>